<reference evidence="2" key="1">
    <citation type="submission" date="2016-10" db="EMBL/GenBank/DDBJ databases">
        <authorList>
            <person name="Benchimol M."/>
            <person name="Almeida L.G."/>
            <person name="Vasconcelos A.T."/>
            <person name="Perreira-Neves A."/>
            <person name="Rosa I.A."/>
            <person name="Tasca T."/>
            <person name="Bogo M.R."/>
            <person name="de Souza W."/>
        </authorList>
    </citation>
    <scope>NUCLEOTIDE SEQUENCE [LARGE SCALE GENOMIC DNA]</scope>
    <source>
        <strain evidence="2">K</strain>
    </source>
</reference>
<accession>A0A1J4KXC2</accession>
<sequence>MKGREAPKELIDFNEVLFLPSTDRCHYPIPENRSSQRSPRKFVDNHVSLSQRAIKKRDGVTKQSPAVTTSSKGNVPAKFYSSPYLKDPFMPRPPESPRDNRSHAYPLNSARDRQIKSARAMQLINHSMNQSFSNRQRSTPSKGNNILCYSQKTKIFNERTNQFYNDLSTKYSLQNSGLPYRVDMLSFRNEALKKSAQARKIEEEENIKQTIMLNRECSKAVSNELANDHRFHLDHIINSHYPELRMVPVTDRVTRSSDENVLFI</sequence>
<evidence type="ECO:0000313" key="3">
    <source>
        <dbReference type="Proteomes" id="UP000179807"/>
    </source>
</evidence>
<protein>
    <submittedName>
        <fullName evidence="2">Uncharacterized protein</fullName>
    </submittedName>
</protein>
<name>A0A1J4KXC2_9EUKA</name>
<keyword evidence="3" id="KW-1185">Reference proteome</keyword>
<feature type="region of interest" description="Disordered" evidence="1">
    <location>
        <begin position="50"/>
        <end position="111"/>
    </location>
</feature>
<organism evidence="2 3">
    <name type="scientific">Tritrichomonas foetus</name>
    <dbReference type="NCBI Taxonomy" id="1144522"/>
    <lineage>
        <taxon>Eukaryota</taxon>
        <taxon>Metamonada</taxon>
        <taxon>Parabasalia</taxon>
        <taxon>Tritrichomonadida</taxon>
        <taxon>Tritrichomonadidae</taxon>
        <taxon>Tritrichomonas</taxon>
    </lineage>
</organism>
<evidence type="ECO:0000313" key="2">
    <source>
        <dbReference type="EMBL" id="OHT15826.1"/>
    </source>
</evidence>
<proteinExistence type="predicted"/>
<dbReference type="VEuPathDB" id="TrichDB:TRFO_42268"/>
<dbReference type="EMBL" id="MLAK01000182">
    <property type="protein sequence ID" value="OHT15826.1"/>
    <property type="molecule type" value="Genomic_DNA"/>
</dbReference>
<dbReference type="GeneID" id="94848932"/>
<comment type="caution">
    <text evidence="2">The sequence shown here is derived from an EMBL/GenBank/DDBJ whole genome shotgun (WGS) entry which is preliminary data.</text>
</comment>
<dbReference type="Proteomes" id="UP000179807">
    <property type="component" value="Unassembled WGS sequence"/>
</dbReference>
<gene>
    <name evidence="2" type="ORF">TRFO_42268</name>
</gene>
<evidence type="ECO:0000256" key="1">
    <source>
        <dbReference type="SAM" id="MobiDB-lite"/>
    </source>
</evidence>
<dbReference type="AlphaFoldDB" id="A0A1J4KXC2"/>
<dbReference type="RefSeq" id="XP_068368962.1">
    <property type="nucleotide sequence ID" value="XM_068514228.1"/>
</dbReference>
<feature type="compositionally biased region" description="Polar residues" evidence="1">
    <location>
        <begin position="61"/>
        <end position="73"/>
    </location>
</feature>